<sequence length="695" mass="79939">MEVRINVDPLPVKQGNFKYANIDSRYGVNTLYFTRNGKPYLPIAGELHFSRLPHESWKRELLKMKDCEINVVSTYVFWNFHEEIEGKFDFSGDNDISKFLSVCREVGMPCILRIGPWDHGEVVRGGFPKRINKMPGKRKNNAAYLHEVEEFWRGLYKEVAEYMDGETVLGIQLENEYTGSTEHIRTLRRLAEKIGFMTPFFTMTAWPSNHPDDEFLPMVGGYPDGPWNMGKKPLKPANRFAIMPGRTEAEIGDDLIKNKTKAKEDAYKFVPFASCETGPGNQVTQHRRPYISEKDGYGVGFAKFASGCNWLGYYMFHGGRNPIGRFMQESRITGYPNNYPVIDYDFQAPVSRYGECRGHGDLLRLMHLFTQYFDTEICTKQAFFPKWRSLDPNDISFLKCSVRCDEKLSGYFFASAYEKGLKYNDFSDVTVTLGAGSKQLTLPRINVKAGAMFFYPFNMDINGVHFDYILAQPIAKLAQNGKTVCWFTQCEGVQPKLCTQGTVTELPVGDQGVWIGDIRFIVLPRDQAKQLHIADGKVFFAPETAFSENGRVYCEEKTPLELKDKIRFKRCAKVSLPHGYYLYSHGKRQYYTLEIDPQLLEDSFDLELNFDFSALNLQVFSGNTLINDYFNIDGKFKMRLREYKEYVKSGKLIIRTVQRTKFGVGNVYQEILPPERSEHLLLAHADKITLKELHI</sequence>
<dbReference type="GO" id="GO:0004553">
    <property type="term" value="F:hydrolase activity, hydrolyzing O-glycosyl compounds"/>
    <property type="evidence" value="ECO:0007669"/>
    <property type="project" value="InterPro"/>
</dbReference>
<accession>A0A9D1RDP6</accession>
<dbReference type="EMBL" id="DXGE01000034">
    <property type="protein sequence ID" value="HIW86361.1"/>
    <property type="molecule type" value="Genomic_DNA"/>
</dbReference>
<dbReference type="Gene3D" id="3.20.20.80">
    <property type="entry name" value="Glycosidases"/>
    <property type="match status" value="1"/>
</dbReference>
<evidence type="ECO:0000256" key="2">
    <source>
        <dbReference type="RuleBase" id="RU003679"/>
    </source>
</evidence>
<protein>
    <submittedName>
        <fullName evidence="4">Beta-galactosidase</fullName>
    </submittedName>
</protein>
<name>A0A9D1RDP6_9FIRM</name>
<organism evidence="4 5">
    <name type="scientific">Candidatus Eubacterium faecipullorum</name>
    <dbReference type="NCBI Taxonomy" id="2838571"/>
    <lineage>
        <taxon>Bacteria</taxon>
        <taxon>Bacillati</taxon>
        <taxon>Bacillota</taxon>
        <taxon>Clostridia</taxon>
        <taxon>Eubacteriales</taxon>
        <taxon>Eubacteriaceae</taxon>
        <taxon>Eubacterium</taxon>
    </lineage>
</organism>
<gene>
    <name evidence="4" type="ORF">IAA48_07695</name>
</gene>
<dbReference type="PRINTS" id="PR00742">
    <property type="entry name" value="GLHYDRLASE35"/>
</dbReference>
<dbReference type="InterPro" id="IPR017853">
    <property type="entry name" value="GH"/>
</dbReference>
<reference evidence="4" key="1">
    <citation type="journal article" date="2021" name="PeerJ">
        <title>Extensive microbial diversity within the chicken gut microbiome revealed by metagenomics and culture.</title>
        <authorList>
            <person name="Gilroy R."/>
            <person name="Ravi A."/>
            <person name="Getino M."/>
            <person name="Pursley I."/>
            <person name="Horton D.L."/>
            <person name="Alikhan N.F."/>
            <person name="Baker D."/>
            <person name="Gharbi K."/>
            <person name="Hall N."/>
            <person name="Watson M."/>
            <person name="Adriaenssens E.M."/>
            <person name="Foster-Nyarko E."/>
            <person name="Jarju S."/>
            <person name="Secka A."/>
            <person name="Antonio M."/>
            <person name="Oren A."/>
            <person name="Chaudhuri R.R."/>
            <person name="La Ragione R."/>
            <person name="Hildebrand F."/>
            <person name="Pallen M.J."/>
        </authorList>
    </citation>
    <scope>NUCLEOTIDE SEQUENCE</scope>
    <source>
        <strain evidence="4">421</strain>
    </source>
</reference>
<evidence type="ECO:0000313" key="4">
    <source>
        <dbReference type="EMBL" id="HIW86361.1"/>
    </source>
</evidence>
<dbReference type="PANTHER" id="PTHR23421">
    <property type="entry name" value="BETA-GALACTOSIDASE RELATED"/>
    <property type="match status" value="1"/>
</dbReference>
<feature type="domain" description="Glycoside hydrolase 35 catalytic" evidence="3">
    <location>
        <begin position="33"/>
        <end position="357"/>
    </location>
</feature>
<evidence type="ECO:0000313" key="5">
    <source>
        <dbReference type="Proteomes" id="UP000824205"/>
    </source>
</evidence>
<comment type="caution">
    <text evidence="4">The sequence shown here is derived from an EMBL/GenBank/DDBJ whole genome shotgun (WGS) entry which is preliminary data.</text>
</comment>
<evidence type="ECO:0000259" key="3">
    <source>
        <dbReference type="Pfam" id="PF01301"/>
    </source>
</evidence>
<proteinExistence type="inferred from homology"/>
<evidence type="ECO:0000256" key="1">
    <source>
        <dbReference type="ARBA" id="ARBA00009809"/>
    </source>
</evidence>
<dbReference type="InterPro" id="IPR001944">
    <property type="entry name" value="Glycoside_Hdrlase_35"/>
</dbReference>
<dbReference type="Proteomes" id="UP000824205">
    <property type="component" value="Unassembled WGS sequence"/>
</dbReference>
<dbReference type="SUPFAM" id="SSF51445">
    <property type="entry name" value="(Trans)glycosidases"/>
    <property type="match status" value="1"/>
</dbReference>
<comment type="similarity">
    <text evidence="1 2">Belongs to the glycosyl hydrolase 35 family.</text>
</comment>
<dbReference type="InterPro" id="IPR031330">
    <property type="entry name" value="Gly_Hdrlase_35_cat"/>
</dbReference>
<dbReference type="AlphaFoldDB" id="A0A9D1RDP6"/>
<dbReference type="Pfam" id="PF01301">
    <property type="entry name" value="Glyco_hydro_35"/>
    <property type="match status" value="1"/>
</dbReference>
<reference evidence="4" key="2">
    <citation type="submission" date="2021-04" db="EMBL/GenBank/DDBJ databases">
        <authorList>
            <person name="Gilroy R."/>
        </authorList>
    </citation>
    <scope>NUCLEOTIDE SEQUENCE</scope>
    <source>
        <strain evidence="4">421</strain>
    </source>
</reference>
<dbReference type="GO" id="GO:0005975">
    <property type="term" value="P:carbohydrate metabolic process"/>
    <property type="evidence" value="ECO:0007669"/>
    <property type="project" value="InterPro"/>
</dbReference>